<evidence type="ECO:0000256" key="2">
    <source>
        <dbReference type="SAM" id="SignalP"/>
    </source>
</evidence>
<dbReference type="Proteomes" id="UP000297245">
    <property type="component" value="Unassembled WGS sequence"/>
</dbReference>
<gene>
    <name evidence="3" type="ORF">K435DRAFT_228651</name>
</gene>
<feature type="compositionally biased region" description="Pro residues" evidence="1">
    <location>
        <begin position="146"/>
        <end position="156"/>
    </location>
</feature>
<feature type="chain" id="PRO_5020845734" evidence="2">
    <location>
        <begin position="24"/>
        <end position="229"/>
    </location>
</feature>
<name>A0A4S8LRQ6_DENBC</name>
<dbReference type="AlphaFoldDB" id="A0A4S8LRQ6"/>
<sequence length="229" mass="25142">MSLSYPNLLVALVPVTTILQFLPTPPPPPPNPKTSQSPPLADLQLPVQVPKKHHPLPGAVTQTQLQVLPSSPSTVLGIKSIEGPYSSTLTPFSSPVFDNDENNDNNNDIVTYDCRSRPRLSLNPRLIRRFRPNSVPIPSSSSSPSPSSPSPSPSSPSFPTSNRHRFSTPTTFCSHYRKTDHDHMTTTTIENGKETQGQGERCTATKGSRMSRMGRKFWNETKRVLSGMS</sequence>
<protein>
    <submittedName>
        <fullName evidence="3">Uncharacterized protein</fullName>
    </submittedName>
</protein>
<keyword evidence="2" id="KW-0732">Signal</keyword>
<evidence type="ECO:0000313" key="3">
    <source>
        <dbReference type="EMBL" id="THU91578.1"/>
    </source>
</evidence>
<reference evidence="3 4" key="1">
    <citation type="journal article" date="2019" name="Nat. Ecol. Evol.">
        <title>Megaphylogeny resolves global patterns of mushroom evolution.</title>
        <authorList>
            <person name="Varga T."/>
            <person name="Krizsan K."/>
            <person name="Foldi C."/>
            <person name="Dima B."/>
            <person name="Sanchez-Garcia M."/>
            <person name="Sanchez-Ramirez S."/>
            <person name="Szollosi G.J."/>
            <person name="Szarkandi J.G."/>
            <person name="Papp V."/>
            <person name="Albert L."/>
            <person name="Andreopoulos W."/>
            <person name="Angelini C."/>
            <person name="Antonin V."/>
            <person name="Barry K.W."/>
            <person name="Bougher N.L."/>
            <person name="Buchanan P."/>
            <person name="Buyck B."/>
            <person name="Bense V."/>
            <person name="Catcheside P."/>
            <person name="Chovatia M."/>
            <person name="Cooper J."/>
            <person name="Damon W."/>
            <person name="Desjardin D."/>
            <person name="Finy P."/>
            <person name="Geml J."/>
            <person name="Haridas S."/>
            <person name="Hughes K."/>
            <person name="Justo A."/>
            <person name="Karasinski D."/>
            <person name="Kautmanova I."/>
            <person name="Kiss B."/>
            <person name="Kocsube S."/>
            <person name="Kotiranta H."/>
            <person name="LaButti K.M."/>
            <person name="Lechner B.E."/>
            <person name="Liimatainen K."/>
            <person name="Lipzen A."/>
            <person name="Lukacs Z."/>
            <person name="Mihaltcheva S."/>
            <person name="Morgado L.N."/>
            <person name="Niskanen T."/>
            <person name="Noordeloos M.E."/>
            <person name="Ohm R.A."/>
            <person name="Ortiz-Santana B."/>
            <person name="Ovrebo C."/>
            <person name="Racz N."/>
            <person name="Riley R."/>
            <person name="Savchenko A."/>
            <person name="Shiryaev A."/>
            <person name="Soop K."/>
            <person name="Spirin V."/>
            <person name="Szebenyi C."/>
            <person name="Tomsovsky M."/>
            <person name="Tulloss R.E."/>
            <person name="Uehling J."/>
            <person name="Grigoriev I.V."/>
            <person name="Vagvolgyi C."/>
            <person name="Papp T."/>
            <person name="Martin F.M."/>
            <person name="Miettinen O."/>
            <person name="Hibbett D.S."/>
            <person name="Nagy L.G."/>
        </authorList>
    </citation>
    <scope>NUCLEOTIDE SEQUENCE [LARGE SCALE GENOMIC DNA]</scope>
    <source>
        <strain evidence="3 4">CBS 962.96</strain>
    </source>
</reference>
<feature type="signal peptide" evidence="2">
    <location>
        <begin position="1"/>
        <end position="23"/>
    </location>
</feature>
<accession>A0A4S8LRQ6</accession>
<keyword evidence="4" id="KW-1185">Reference proteome</keyword>
<feature type="region of interest" description="Disordered" evidence="1">
    <location>
        <begin position="123"/>
        <end position="179"/>
    </location>
</feature>
<evidence type="ECO:0000256" key="1">
    <source>
        <dbReference type="SAM" id="MobiDB-lite"/>
    </source>
</evidence>
<proteinExistence type="predicted"/>
<dbReference type="EMBL" id="ML179303">
    <property type="protein sequence ID" value="THU91578.1"/>
    <property type="molecule type" value="Genomic_DNA"/>
</dbReference>
<organism evidence="3 4">
    <name type="scientific">Dendrothele bispora (strain CBS 962.96)</name>
    <dbReference type="NCBI Taxonomy" id="1314807"/>
    <lineage>
        <taxon>Eukaryota</taxon>
        <taxon>Fungi</taxon>
        <taxon>Dikarya</taxon>
        <taxon>Basidiomycota</taxon>
        <taxon>Agaricomycotina</taxon>
        <taxon>Agaricomycetes</taxon>
        <taxon>Agaricomycetidae</taxon>
        <taxon>Agaricales</taxon>
        <taxon>Agaricales incertae sedis</taxon>
        <taxon>Dendrothele</taxon>
    </lineage>
</organism>
<evidence type="ECO:0000313" key="4">
    <source>
        <dbReference type="Proteomes" id="UP000297245"/>
    </source>
</evidence>
<feature type="compositionally biased region" description="Low complexity" evidence="1">
    <location>
        <begin position="132"/>
        <end position="145"/>
    </location>
</feature>